<dbReference type="GO" id="GO:0005524">
    <property type="term" value="F:ATP binding"/>
    <property type="evidence" value="ECO:0007669"/>
    <property type="project" value="UniProtKB-KW"/>
</dbReference>
<proteinExistence type="inferred from homology"/>
<evidence type="ECO:0000256" key="9">
    <source>
        <dbReference type="ARBA" id="ARBA00030268"/>
    </source>
</evidence>
<evidence type="ECO:0000256" key="11">
    <source>
        <dbReference type="SAM" id="MobiDB-lite"/>
    </source>
</evidence>
<feature type="region of interest" description="Disordered" evidence="11">
    <location>
        <begin position="249"/>
        <end position="276"/>
    </location>
</feature>
<evidence type="ECO:0000313" key="13">
    <source>
        <dbReference type="RefSeq" id="XP_013172330.1"/>
    </source>
</evidence>
<evidence type="ECO:0000256" key="12">
    <source>
        <dbReference type="SAM" id="Phobius"/>
    </source>
</evidence>
<reference evidence="13" key="1">
    <citation type="submission" date="2025-08" db="UniProtKB">
        <authorList>
            <consortium name="RefSeq"/>
        </authorList>
    </citation>
    <scope>IDENTIFICATION</scope>
</reference>
<dbReference type="Pfam" id="PF00579">
    <property type="entry name" value="tRNA-synt_1b"/>
    <property type="match status" value="1"/>
</dbReference>
<organism evidence="13">
    <name type="scientific">Papilio xuthus</name>
    <name type="common">Asian swallowtail butterfly</name>
    <dbReference type="NCBI Taxonomy" id="66420"/>
    <lineage>
        <taxon>Eukaryota</taxon>
        <taxon>Metazoa</taxon>
        <taxon>Ecdysozoa</taxon>
        <taxon>Arthropoda</taxon>
        <taxon>Hexapoda</taxon>
        <taxon>Insecta</taxon>
        <taxon>Pterygota</taxon>
        <taxon>Neoptera</taxon>
        <taxon>Endopterygota</taxon>
        <taxon>Lepidoptera</taxon>
        <taxon>Glossata</taxon>
        <taxon>Ditrysia</taxon>
        <taxon>Papilionoidea</taxon>
        <taxon>Papilionidae</taxon>
        <taxon>Papilioninae</taxon>
        <taxon>Papilio</taxon>
    </lineage>
</organism>
<dbReference type="GO" id="GO:0070183">
    <property type="term" value="P:mitochondrial tryptophanyl-tRNA aminoacylation"/>
    <property type="evidence" value="ECO:0007669"/>
    <property type="project" value="TreeGrafter"/>
</dbReference>
<comment type="subcellular location">
    <subcellularLocation>
        <location evidence="1">Mitochondrion</location>
    </subcellularLocation>
</comment>
<evidence type="ECO:0000256" key="7">
    <source>
        <dbReference type="ARBA" id="ARBA00022917"/>
    </source>
</evidence>
<keyword evidence="7 10" id="KW-0648">Protein biosynthesis</keyword>
<sequence length="410" mass="45558">MLNEFTLFTIFNIIFYKMVLFTILCSKLTPTKMFSMKSSALFTSHMKCIYRNSNRFFSDKCKSEEKVGEAWPRRVVTGLQPTGELHLGNYFGALRRCVQLQEQGDDVMVFIADLHSFTGRQEAGELQPRTLQVAAAALAAGLCPERGVLFVQSAVARHAELCWLLACLATHARLAHLPQYKEKAAAIKEVPVGLLLYPVLQAADILVYRGTHVPVGADQAQHLQVAAQLVRTFHHRYGRAFPTPRALLPDDGSDRIRSLRDPSKKMSKSDPDPKSRILLTDSDDAIRLKIRKAVTDFTPQVTFEPESRAGVSNLVRLHCLARDLVPEEAVSEAEGLTSAQYKEVVASALCECVAPVRARLADLAARPHLVRDVLRHGAARARLRADEVYERVAELTGLRPPAALSDRLVN</sequence>
<evidence type="ECO:0000256" key="4">
    <source>
        <dbReference type="ARBA" id="ARBA00022598"/>
    </source>
</evidence>
<dbReference type="AlphaFoldDB" id="A0AAJ6ZH38"/>
<keyword evidence="12" id="KW-0812">Transmembrane</keyword>
<evidence type="ECO:0000256" key="1">
    <source>
        <dbReference type="ARBA" id="ARBA00004173"/>
    </source>
</evidence>
<keyword evidence="12" id="KW-1133">Transmembrane helix</keyword>
<dbReference type="CDD" id="cd00806">
    <property type="entry name" value="TrpRS_core"/>
    <property type="match status" value="1"/>
</dbReference>
<dbReference type="InterPro" id="IPR002306">
    <property type="entry name" value="Trp-tRNA-ligase"/>
</dbReference>
<keyword evidence="8 10" id="KW-0030">Aminoacyl-tRNA synthetase</keyword>
<dbReference type="PANTHER" id="PTHR43766:SF1">
    <property type="entry name" value="TRYPTOPHAN--TRNA LIGASE, MITOCHONDRIAL"/>
    <property type="match status" value="1"/>
</dbReference>
<dbReference type="FunFam" id="1.10.240.10:FF:000002">
    <property type="entry name" value="Tryptophan--tRNA ligase"/>
    <property type="match status" value="1"/>
</dbReference>
<keyword evidence="4 10" id="KW-0436">Ligase</keyword>
<dbReference type="InterPro" id="IPR001412">
    <property type="entry name" value="aa-tRNA-synth_I_CS"/>
</dbReference>
<dbReference type="NCBIfam" id="TIGR00233">
    <property type="entry name" value="trpS"/>
    <property type="match status" value="1"/>
</dbReference>
<dbReference type="RefSeq" id="XP_013172330.1">
    <property type="nucleotide sequence ID" value="XM_013316876.1"/>
</dbReference>
<dbReference type="CTD" id="39989"/>
<name>A0AAJ6ZH38_PAPXU</name>
<dbReference type="PRINTS" id="PR01039">
    <property type="entry name" value="TRNASYNTHTRP"/>
</dbReference>
<keyword evidence="12" id="KW-0472">Membrane</keyword>
<protein>
    <recommendedName>
        <fullName evidence="3">tryptophan--tRNA ligase</fullName>
        <ecNumber evidence="3">6.1.1.2</ecNumber>
    </recommendedName>
    <alternativeName>
        <fullName evidence="9">Tryptophanyl-tRNA synthetase</fullName>
    </alternativeName>
</protein>
<accession>A0AAJ6ZH38</accession>
<evidence type="ECO:0000256" key="10">
    <source>
        <dbReference type="RuleBase" id="RU363036"/>
    </source>
</evidence>
<dbReference type="SUPFAM" id="SSF52374">
    <property type="entry name" value="Nucleotidylyl transferase"/>
    <property type="match status" value="1"/>
</dbReference>
<dbReference type="PROSITE" id="PS00178">
    <property type="entry name" value="AA_TRNA_LIGASE_I"/>
    <property type="match status" value="1"/>
</dbReference>
<evidence type="ECO:0000256" key="3">
    <source>
        <dbReference type="ARBA" id="ARBA00013161"/>
    </source>
</evidence>
<keyword evidence="6 10" id="KW-0067">ATP-binding</keyword>
<evidence type="ECO:0000256" key="6">
    <source>
        <dbReference type="ARBA" id="ARBA00022840"/>
    </source>
</evidence>
<dbReference type="Gene3D" id="3.40.50.620">
    <property type="entry name" value="HUPs"/>
    <property type="match status" value="1"/>
</dbReference>
<dbReference type="GO" id="GO:0005759">
    <property type="term" value="C:mitochondrial matrix"/>
    <property type="evidence" value="ECO:0007669"/>
    <property type="project" value="TreeGrafter"/>
</dbReference>
<dbReference type="PANTHER" id="PTHR43766">
    <property type="entry name" value="TRYPTOPHAN--TRNA LIGASE, MITOCHONDRIAL"/>
    <property type="match status" value="1"/>
</dbReference>
<dbReference type="Gene3D" id="1.10.240.10">
    <property type="entry name" value="Tyrosyl-Transfer RNA Synthetase"/>
    <property type="match status" value="1"/>
</dbReference>
<dbReference type="InterPro" id="IPR014729">
    <property type="entry name" value="Rossmann-like_a/b/a_fold"/>
</dbReference>
<gene>
    <name evidence="13" type="primary">LOC106121283</name>
</gene>
<dbReference type="InterPro" id="IPR050203">
    <property type="entry name" value="Trp-tRNA_synthetase"/>
</dbReference>
<dbReference type="GeneID" id="106121283"/>
<comment type="similarity">
    <text evidence="2 10">Belongs to the class-I aminoacyl-tRNA synthetase family.</text>
</comment>
<dbReference type="GO" id="GO:0004830">
    <property type="term" value="F:tryptophan-tRNA ligase activity"/>
    <property type="evidence" value="ECO:0007669"/>
    <property type="project" value="UniProtKB-EC"/>
</dbReference>
<evidence type="ECO:0000256" key="8">
    <source>
        <dbReference type="ARBA" id="ARBA00023146"/>
    </source>
</evidence>
<dbReference type="Proteomes" id="UP000694872">
    <property type="component" value="Unplaced"/>
</dbReference>
<feature type="transmembrane region" description="Helical" evidence="12">
    <location>
        <begin position="6"/>
        <end position="26"/>
    </location>
</feature>
<feature type="compositionally biased region" description="Basic and acidic residues" evidence="11">
    <location>
        <begin position="252"/>
        <end position="275"/>
    </location>
</feature>
<dbReference type="EC" id="6.1.1.2" evidence="3"/>
<evidence type="ECO:0000256" key="5">
    <source>
        <dbReference type="ARBA" id="ARBA00022741"/>
    </source>
</evidence>
<keyword evidence="5 10" id="KW-0547">Nucleotide-binding</keyword>
<dbReference type="InterPro" id="IPR002305">
    <property type="entry name" value="aa-tRNA-synth_Ic"/>
</dbReference>
<evidence type="ECO:0000256" key="2">
    <source>
        <dbReference type="ARBA" id="ARBA00005594"/>
    </source>
</evidence>
<dbReference type="KEGG" id="pxu:106121283"/>